<keyword evidence="4" id="KW-0472">Membrane</keyword>
<reference evidence="6 7" key="1">
    <citation type="submission" date="2024-05" db="EMBL/GenBank/DDBJ databases">
        <title>Long read based assembly of the Candida bracarensis genome reveals expanded adhesin content.</title>
        <authorList>
            <person name="Marcet-Houben M."/>
            <person name="Ksiezopolska E."/>
            <person name="Gabaldon T."/>
        </authorList>
    </citation>
    <scope>NUCLEOTIDE SEQUENCE [LARGE SCALE GENOMIC DNA]</scope>
    <source>
        <strain evidence="6 7">CBM6</strain>
    </source>
</reference>
<dbReference type="PANTHER" id="PTHR12763">
    <property type="match status" value="1"/>
</dbReference>
<dbReference type="Proteomes" id="UP001623330">
    <property type="component" value="Unassembled WGS sequence"/>
</dbReference>
<organism evidence="6 7">
    <name type="scientific">Nakaseomyces bracarensis</name>
    <dbReference type="NCBI Taxonomy" id="273131"/>
    <lineage>
        <taxon>Eukaryota</taxon>
        <taxon>Fungi</taxon>
        <taxon>Dikarya</taxon>
        <taxon>Ascomycota</taxon>
        <taxon>Saccharomycotina</taxon>
        <taxon>Saccharomycetes</taxon>
        <taxon>Saccharomycetales</taxon>
        <taxon>Saccharomycetaceae</taxon>
        <taxon>Nakaseomyces</taxon>
    </lineage>
</organism>
<dbReference type="InterPro" id="IPR036869">
    <property type="entry name" value="J_dom_sf"/>
</dbReference>
<accession>A0ABR4NX19</accession>
<evidence type="ECO:0000313" key="7">
    <source>
        <dbReference type="Proteomes" id="UP001623330"/>
    </source>
</evidence>
<gene>
    <name evidence="6" type="ORF">RNJ44_05032</name>
</gene>
<evidence type="ECO:0000259" key="5">
    <source>
        <dbReference type="SMART" id="SM00271"/>
    </source>
</evidence>
<protein>
    <recommendedName>
        <fullName evidence="5">J domain-containing protein</fullName>
    </recommendedName>
</protein>
<evidence type="ECO:0000256" key="3">
    <source>
        <dbReference type="ARBA" id="ARBA00023128"/>
    </source>
</evidence>
<dbReference type="SMART" id="SM00271">
    <property type="entry name" value="DnaJ"/>
    <property type="match status" value="1"/>
</dbReference>
<evidence type="ECO:0000313" key="6">
    <source>
        <dbReference type="EMBL" id="KAL3233116.1"/>
    </source>
</evidence>
<feature type="domain" description="J" evidence="5">
    <location>
        <begin position="82"/>
        <end position="140"/>
    </location>
</feature>
<dbReference type="PANTHER" id="PTHR12763:SF29">
    <property type="entry name" value="MITOCHONDRIAL DNAJ HOMOLOG 2"/>
    <property type="match status" value="1"/>
</dbReference>
<evidence type="ECO:0000256" key="2">
    <source>
        <dbReference type="ARBA" id="ARBA00022792"/>
    </source>
</evidence>
<keyword evidence="3" id="KW-0496">Mitochondrion</keyword>
<keyword evidence="2" id="KW-0999">Mitochondrion inner membrane</keyword>
<dbReference type="CDD" id="cd06257">
    <property type="entry name" value="DnaJ"/>
    <property type="match status" value="1"/>
</dbReference>
<dbReference type="SUPFAM" id="SSF46565">
    <property type="entry name" value="Chaperone J-domain"/>
    <property type="match status" value="1"/>
</dbReference>
<evidence type="ECO:0000256" key="4">
    <source>
        <dbReference type="ARBA" id="ARBA00023136"/>
    </source>
</evidence>
<evidence type="ECO:0000256" key="1">
    <source>
        <dbReference type="ARBA" id="ARBA00004273"/>
    </source>
</evidence>
<comment type="caution">
    <text evidence="6">The sequence shown here is derived from an EMBL/GenBank/DDBJ whole genome shotgun (WGS) entry which is preliminary data.</text>
</comment>
<proteinExistence type="predicted"/>
<comment type="subcellular location">
    <subcellularLocation>
        <location evidence="1">Mitochondrion inner membrane</location>
    </subcellularLocation>
</comment>
<dbReference type="Gene3D" id="1.10.287.110">
    <property type="entry name" value="DnaJ domain"/>
    <property type="match status" value="1"/>
</dbReference>
<keyword evidence="7" id="KW-1185">Reference proteome</keyword>
<name>A0ABR4NX19_9SACH</name>
<sequence length="144" mass="16281">MVLPIIIGVGITVVAWTTQAGMRAWQVYKTLTPGMIAAMNGIIIPQFKSGFANRFQSNRLDPNLRARLDTWAGGFYPRITEDEALLILNIDKNEIRHLNKNLLKRKHRLAMLKNHPDKGGSPYISAKINEAKEVLEKSFLINNK</sequence>
<dbReference type="EMBL" id="JBEVYD010000005">
    <property type="protein sequence ID" value="KAL3233116.1"/>
    <property type="molecule type" value="Genomic_DNA"/>
</dbReference>
<dbReference type="InterPro" id="IPR001623">
    <property type="entry name" value="DnaJ_domain"/>
</dbReference>